<dbReference type="Gene3D" id="2.60.120.560">
    <property type="entry name" value="Exo-inulinase, domain 1"/>
    <property type="match status" value="1"/>
</dbReference>
<dbReference type="InterPro" id="IPR006311">
    <property type="entry name" value="TAT_signal"/>
</dbReference>
<dbReference type="PROSITE" id="PS51318">
    <property type="entry name" value="TAT"/>
    <property type="match status" value="1"/>
</dbReference>
<evidence type="ECO:0000313" key="4">
    <source>
        <dbReference type="Proteomes" id="UP001595824"/>
    </source>
</evidence>
<evidence type="ECO:0000313" key="3">
    <source>
        <dbReference type="EMBL" id="MFC4332678.1"/>
    </source>
</evidence>
<accession>A0ABV8TQA9</accession>
<dbReference type="InterPro" id="IPR038765">
    <property type="entry name" value="Papain-like_cys_pep_sf"/>
</dbReference>
<reference evidence="4" key="1">
    <citation type="journal article" date="2019" name="Int. J. Syst. Evol. Microbiol.">
        <title>The Global Catalogue of Microorganisms (GCM) 10K type strain sequencing project: providing services to taxonomists for standard genome sequencing and annotation.</title>
        <authorList>
            <consortium name="The Broad Institute Genomics Platform"/>
            <consortium name="The Broad Institute Genome Sequencing Center for Infectious Disease"/>
            <person name="Wu L."/>
            <person name="Ma J."/>
        </authorList>
    </citation>
    <scope>NUCLEOTIDE SEQUENCE [LARGE SCALE GENOMIC DNA]</scope>
    <source>
        <strain evidence="4">PCU 347</strain>
    </source>
</reference>
<feature type="region of interest" description="Disordered" evidence="1">
    <location>
        <begin position="495"/>
        <end position="520"/>
    </location>
</feature>
<dbReference type="Gene3D" id="3.90.1720.10">
    <property type="entry name" value="endopeptidase domain like (from Nostoc punctiforme)"/>
    <property type="match status" value="1"/>
</dbReference>
<dbReference type="Proteomes" id="UP001595824">
    <property type="component" value="Unassembled WGS sequence"/>
</dbReference>
<evidence type="ECO:0000256" key="2">
    <source>
        <dbReference type="SAM" id="SignalP"/>
    </source>
</evidence>
<protein>
    <recommendedName>
        <fullName evidence="5">NlpC/P60 domain-containing protein</fullName>
    </recommendedName>
</protein>
<dbReference type="EMBL" id="JBHSDP010000029">
    <property type="protein sequence ID" value="MFC4332678.1"/>
    <property type="molecule type" value="Genomic_DNA"/>
</dbReference>
<name>A0ABV8TQA9_9ACTN</name>
<gene>
    <name evidence="3" type="ORF">ACFPC0_33915</name>
</gene>
<feature type="chain" id="PRO_5045652769" description="NlpC/P60 domain-containing protein" evidence="2">
    <location>
        <begin position="33"/>
        <end position="600"/>
    </location>
</feature>
<feature type="signal peptide" evidence="2">
    <location>
        <begin position="1"/>
        <end position="32"/>
    </location>
</feature>
<keyword evidence="4" id="KW-1185">Reference proteome</keyword>
<sequence length="600" mass="62418">MTHTSRRGLLAAIAASAAAVPLGTATAAPARAATTTTTGGAGAPAAGAAASGAAVDPLPGPGAARSAVTLPPLDASYFSQVALTAPLTATVLPGTPARTEVTSGGGRVALLTHGARTVLVAGPRRTFTENKRPFTDDFGRTLPDTTLPAAQRKYWGTSPGGGSWSTLGPAATDYSVRPGTGVIALTTDYASRHASLRDDEITDVDVRSVARFDKAPTGAACSYALSFGYQDTHNNYRARLSFLTTGAVQLRVEKEVADTVTQLASPVALATAAPVGADWTIRVRREGTRIRAKAWREDTAEPSAWAVDVTDGTFGKGRVGLRALADKGCTNLPVGLLVSRFQVDAANWAAPPSVTHGDWVRVLPEPFDGTWTAELERTVRGWAGSTAPDVLAHAAMFLAGAPAVTAGDGPAQGRQVLGEAGYGYLDPHGYRYEGADFHEYMGIGWTFPDGAHTGPSSKQVGNLDCSGYTRMVYGHHMGVPMAAGADTSGERIPRTSRDMADHTPGVLVDRTDGTAPPAADRLQPGDLVLFDADSGDDDPDRQIVTVDHVGIHLGTDATGRRRFLSSRKTVNGPTMSDLGGASLLDGTGTYATSLHTVRRI</sequence>
<dbReference type="RefSeq" id="WP_381744114.1">
    <property type="nucleotide sequence ID" value="NZ_JBHSDP010000029.1"/>
</dbReference>
<evidence type="ECO:0000256" key="1">
    <source>
        <dbReference type="SAM" id="MobiDB-lite"/>
    </source>
</evidence>
<comment type="caution">
    <text evidence="3">The sequence shown here is derived from an EMBL/GenBank/DDBJ whole genome shotgun (WGS) entry which is preliminary data.</text>
</comment>
<keyword evidence="2" id="KW-0732">Signal</keyword>
<dbReference type="SUPFAM" id="SSF54001">
    <property type="entry name" value="Cysteine proteinases"/>
    <property type="match status" value="1"/>
</dbReference>
<proteinExistence type="predicted"/>
<organism evidence="3 4">
    <name type="scientific">Streptomyces andamanensis</name>
    <dbReference type="NCBI Taxonomy" id="1565035"/>
    <lineage>
        <taxon>Bacteria</taxon>
        <taxon>Bacillati</taxon>
        <taxon>Actinomycetota</taxon>
        <taxon>Actinomycetes</taxon>
        <taxon>Kitasatosporales</taxon>
        <taxon>Streptomycetaceae</taxon>
        <taxon>Streptomyces</taxon>
    </lineage>
</organism>
<feature type="region of interest" description="Disordered" evidence="1">
    <location>
        <begin position="35"/>
        <end position="54"/>
    </location>
</feature>
<evidence type="ECO:0008006" key="5">
    <source>
        <dbReference type="Google" id="ProtNLM"/>
    </source>
</evidence>